<dbReference type="SUPFAM" id="SSF53300">
    <property type="entry name" value="vWA-like"/>
    <property type="match status" value="1"/>
</dbReference>
<evidence type="ECO:0000259" key="2">
    <source>
        <dbReference type="PROSITE" id="PS50234"/>
    </source>
</evidence>
<evidence type="ECO:0000313" key="4">
    <source>
        <dbReference type="Proteomes" id="UP000618240"/>
    </source>
</evidence>
<dbReference type="Proteomes" id="UP000618240">
    <property type="component" value="Unassembled WGS sequence"/>
</dbReference>
<dbReference type="RefSeq" id="WP_225688577.1">
    <property type="nucleotide sequence ID" value="NZ_JAERSE020000003.1"/>
</dbReference>
<reference evidence="3 4" key="1">
    <citation type="submission" date="2021-09" db="EMBL/GenBank/DDBJ databases">
        <title>Genome sequencing and assembly of Chryseobacterium sp. RG1.</title>
        <authorList>
            <person name="Chhetri G."/>
        </authorList>
    </citation>
    <scope>NUCLEOTIDE SEQUENCE [LARGE SCALE GENOMIC DNA]</scope>
    <source>
        <strain evidence="3 4">RG1</strain>
    </source>
</reference>
<feature type="chain" id="PRO_5047488631" evidence="1">
    <location>
        <begin position="25"/>
        <end position="271"/>
    </location>
</feature>
<feature type="signal peptide" evidence="1">
    <location>
        <begin position="1"/>
        <end position="24"/>
    </location>
</feature>
<dbReference type="SMART" id="SM00327">
    <property type="entry name" value="VWA"/>
    <property type="match status" value="1"/>
</dbReference>
<dbReference type="Gene3D" id="3.40.50.410">
    <property type="entry name" value="von Willebrand factor, type A domain"/>
    <property type="match status" value="1"/>
</dbReference>
<evidence type="ECO:0000256" key="1">
    <source>
        <dbReference type="SAM" id="SignalP"/>
    </source>
</evidence>
<organism evidence="3 4">
    <name type="scientific">Chryseobacterium tagetis</name>
    <dbReference type="NCBI Taxonomy" id="2801334"/>
    <lineage>
        <taxon>Bacteria</taxon>
        <taxon>Pseudomonadati</taxon>
        <taxon>Bacteroidota</taxon>
        <taxon>Flavobacteriia</taxon>
        <taxon>Flavobacteriales</taxon>
        <taxon>Weeksellaceae</taxon>
        <taxon>Chryseobacterium group</taxon>
        <taxon>Chryseobacterium</taxon>
    </lineage>
</organism>
<keyword evidence="1" id="KW-0732">Signal</keyword>
<dbReference type="Pfam" id="PF13519">
    <property type="entry name" value="VWA_2"/>
    <property type="match status" value="1"/>
</dbReference>
<accession>A0ABS8A467</accession>
<dbReference type="InterPro" id="IPR002035">
    <property type="entry name" value="VWF_A"/>
</dbReference>
<protein>
    <submittedName>
        <fullName evidence="3">VWA domain-containing protein</fullName>
    </submittedName>
</protein>
<feature type="domain" description="VWFA" evidence="2">
    <location>
        <begin position="35"/>
        <end position="236"/>
    </location>
</feature>
<comment type="caution">
    <text evidence="3">The sequence shown here is derived from an EMBL/GenBank/DDBJ whole genome shotgun (WGS) entry which is preliminary data.</text>
</comment>
<name>A0ABS8A467_9FLAO</name>
<dbReference type="InterPro" id="IPR036465">
    <property type="entry name" value="vWFA_dom_sf"/>
</dbReference>
<gene>
    <name evidence="3" type="ORF">JI747_010860</name>
</gene>
<evidence type="ECO:0000313" key="3">
    <source>
        <dbReference type="EMBL" id="MCA6067680.1"/>
    </source>
</evidence>
<dbReference type="PROSITE" id="PS50234">
    <property type="entry name" value="VWFA"/>
    <property type="match status" value="1"/>
</dbReference>
<dbReference type="EMBL" id="JAERSE020000003">
    <property type="protein sequence ID" value="MCA6067680.1"/>
    <property type="molecule type" value="Genomic_DNA"/>
</dbReference>
<proteinExistence type="predicted"/>
<sequence>MKNNFNYYFLLLAFLLINCNKAKAPETKKEQPLQNIAILIDNSISMVSRDFAPDRITVMKEVLKNIIDHKKENQAFSIVIYSGNSYILCPLTKDKNQLLSAVNKLSLGMLKLRPGTNFSNPLLNGIFSLSSAFDHKSMILFTDGKENIKSYPLDIPIQDAVKNNIRVNTILFTSKDFVMAPTQMDLNGNFVFSKVKVEIDSTQLKQISSETGGIFKTFYTKDDFTKYDFNTLISQEAHSNKKATPEINNEQLSKIYKQIEKTNDSMAIKFK</sequence>
<keyword evidence="4" id="KW-1185">Reference proteome</keyword>